<sequence>MLCEKMIFVVCSILALFFNLTTCNYLSVDEQYLIPSPYPDHPRPLINLEDKKTDLNHAFLMKGNIVEKSSALRDLLLEIDANLLKLKSYNNPNSPLYHPNAYQLPGIYYETILKLKKENSSLIPWVLPEFFGLIPPQQWFHKRFHVNRVRRSSENHLFDLTDERMDYFLPKLTRNLHKFQIPQDHVQYLSQTVLKQLTSDGSYFGPKLTRDFKFRNPKEVLIWKKRANQAFYLKYLHWLRKLTKSIDIELGGQPLARTQKFQVFFKRPSKGKHAMKNVLNMRKQEDKTPKTNQKVSWLKSNKTLNVDSELLVPVFIRNVETENLKDFESNVVPLTKRTKRSLMRSPIFQSVFNNNNREKGFQEKFFGGATVPKNQQCQPTTTYPALNQTTIKQPEGLRLPRISRVKLFMVPFAFYGLPSYFPAVPIHKFPDTIINRNLIKNTASQNVKNSSAVPSLGGLVKFGQGTFRNTITIPSFGFLRLPILKSPNAKLFFEPKKDISDENIEKDLLIMLNKKLLVPKMKKTNVFKNVSENLHVPDQRLNFTFKILPQKETGAQNVSVRNELLRIPHEKVRQPFYLKLRYDETTKKSLPSPDNIYSNVSNYSTTPYPFAFSRVSTQVFQGNNTIKNDTIISKNSTNSYLNFPSFNRKTIFNTSPPSTTPVNIENTTEKLLQSEDYAHSNASNYSTTPYPIALPHYSSRPKFLDWSQNNYSNPNNTIANNSIEDLSILNNSNDFYRNLPRFNTTSNFQTTPSVELPHHRSTQKLFRTESVVKNTSTLAQNSSHNYWKLPNFNSSLTFNKTTISPIAVPHRNMSKLFFDWPQHRVRSSSKSKIVNDLRLPILKSPNQQNFFSFNIQNATPEHSVPLVSQNTISPLNLVKTLKNHVDQSTVNSKITDQPLGTFQIPKSIEEKSSSELINSSLSDTRTKNLVVTHLKKTIKNRSEQFKESNRSDIPIDTEVNPSTSTFENIRKNEDGTKKERRVFVRVFKRPIFSKKNIDGDQLNKNKTI</sequence>
<accession>A0ABD1ESC9</accession>
<feature type="signal peptide" evidence="1">
    <location>
        <begin position="1"/>
        <end position="23"/>
    </location>
</feature>
<gene>
    <name evidence="2" type="ORF">ABEB36_006976</name>
</gene>
<keyword evidence="1" id="KW-0732">Signal</keyword>
<name>A0ABD1ESC9_HYPHA</name>
<evidence type="ECO:0000313" key="2">
    <source>
        <dbReference type="EMBL" id="KAL1501694.1"/>
    </source>
</evidence>
<comment type="caution">
    <text evidence="2">The sequence shown here is derived from an EMBL/GenBank/DDBJ whole genome shotgun (WGS) entry which is preliminary data.</text>
</comment>
<dbReference type="AlphaFoldDB" id="A0ABD1ESC9"/>
<reference evidence="2 3" key="1">
    <citation type="submission" date="2024-05" db="EMBL/GenBank/DDBJ databases">
        <title>Genetic variation in Jamaican populations of the coffee berry borer (Hypothenemus hampei).</title>
        <authorList>
            <person name="Errbii M."/>
            <person name="Myrie A."/>
        </authorList>
    </citation>
    <scope>NUCLEOTIDE SEQUENCE [LARGE SCALE GENOMIC DNA]</scope>
    <source>
        <strain evidence="2">JA-Hopewell-2020-01-JO</strain>
        <tissue evidence="2">Whole body</tissue>
    </source>
</reference>
<evidence type="ECO:0000256" key="1">
    <source>
        <dbReference type="SAM" id="SignalP"/>
    </source>
</evidence>
<dbReference type="Proteomes" id="UP001566132">
    <property type="component" value="Unassembled WGS sequence"/>
</dbReference>
<dbReference type="EMBL" id="JBDJPC010000005">
    <property type="protein sequence ID" value="KAL1501694.1"/>
    <property type="molecule type" value="Genomic_DNA"/>
</dbReference>
<keyword evidence="3" id="KW-1185">Reference proteome</keyword>
<organism evidence="2 3">
    <name type="scientific">Hypothenemus hampei</name>
    <name type="common">Coffee berry borer</name>
    <dbReference type="NCBI Taxonomy" id="57062"/>
    <lineage>
        <taxon>Eukaryota</taxon>
        <taxon>Metazoa</taxon>
        <taxon>Ecdysozoa</taxon>
        <taxon>Arthropoda</taxon>
        <taxon>Hexapoda</taxon>
        <taxon>Insecta</taxon>
        <taxon>Pterygota</taxon>
        <taxon>Neoptera</taxon>
        <taxon>Endopterygota</taxon>
        <taxon>Coleoptera</taxon>
        <taxon>Polyphaga</taxon>
        <taxon>Cucujiformia</taxon>
        <taxon>Curculionidae</taxon>
        <taxon>Scolytinae</taxon>
        <taxon>Hypothenemus</taxon>
    </lineage>
</organism>
<protein>
    <submittedName>
        <fullName evidence="2">Uncharacterized protein</fullName>
    </submittedName>
</protein>
<proteinExistence type="predicted"/>
<feature type="chain" id="PRO_5044864542" evidence="1">
    <location>
        <begin position="24"/>
        <end position="1008"/>
    </location>
</feature>
<evidence type="ECO:0000313" key="3">
    <source>
        <dbReference type="Proteomes" id="UP001566132"/>
    </source>
</evidence>